<dbReference type="GeneID" id="114244008"/>
<dbReference type="CDD" id="cd01650">
    <property type="entry name" value="RT_nLTR_like"/>
    <property type="match status" value="1"/>
</dbReference>
<dbReference type="AlphaFoldDB" id="A0A6J2JP67"/>
<dbReference type="InterPro" id="IPR043128">
    <property type="entry name" value="Rev_trsase/Diguanyl_cyclase"/>
</dbReference>
<dbReference type="PROSITE" id="PS50878">
    <property type="entry name" value="RT_POL"/>
    <property type="match status" value="1"/>
</dbReference>
<reference evidence="4" key="1">
    <citation type="submission" date="2025-08" db="UniProtKB">
        <authorList>
            <consortium name="RefSeq"/>
        </authorList>
    </citation>
    <scope>IDENTIFICATION</scope>
    <source>
        <tissue evidence="4">Silk gland</tissue>
    </source>
</reference>
<dbReference type="RefSeq" id="XP_028031486.1">
    <property type="nucleotide sequence ID" value="XM_028175685.1"/>
</dbReference>
<keyword evidence="3" id="KW-1185">Reference proteome</keyword>
<dbReference type="OrthoDB" id="418748at2759"/>
<accession>A0A6J2JP67</accession>
<sequence length="280" mass="31435">MPGHGTTNAIFALRQVCEKHHDVHRNLHMVFVDLEKAYDRVPRAVLWWALNEKDIPGKYVRLICAMYSRARTYVRTAAGNSDEFSVAVSLHQGSALSPYLFLLVMDALTSEIQEEPPWCMLFADDIVLVGENGLEVQNILEKWRCKLESVGLKISRSKTEHLFCDFGGLSNFTPISLDGTPLPVCQDFRYLGSVIQSDGELDRTVSANEGTISIVLNLVSLWQHFGNVYKYICALCMATGDGSRMNTMPHLAEASELLRQSSPEHNDGDKVEKSLKRETK</sequence>
<feature type="domain" description="Reverse transcriptase" evidence="2">
    <location>
        <begin position="1"/>
        <end position="195"/>
    </location>
</feature>
<evidence type="ECO:0000256" key="1">
    <source>
        <dbReference type="SAM" id="MobiDB-lite"/>
    </source>
</evidence>
<evidence type="ECO:0000259" key="2">
    <source>
        <dbReference type="PROSITE" id="PS50878"/>
    </source>
</evidence>
<dbReference type="PANTHER" id="PTHR47027:SF28">
    <property type="entry name" value="ENDONUCLEASE-REVERSE TRANSCRIPTASE"/>
    <property type="match status" value="1"/>
</dbReference>
<dbReference type="InterPro" id="IPR043502">
    <property type="entry name" value="DNA/RNA_pol_sf"/>
</dbReference>
<dbReference type="Proteomes" id="UP000504629">
    <property type="component" value="Unplaced"/>
</dbReference>
<dbReference type="PANTHER" id="PTHR47027">
    <property type="entry name" value="REVERSE TRANSCRIPTASE DOMAIN-CONTAINING PROTEIN"/>
    <property type="match status" value="1"/>
</dbReference>
<dbReference type="InterPro" id="IPR000477">
    <property type="entry name" value="RT_dom"/>
</dbReference>
<organism evidence="3 4">
    <name type="scientific">Bombyx mandarina</name>
    <name type="common">Wild silk moth</name>
    <name type="synonym">Wild silkworm</name>
    <dbReference type="NCBI Taxonomy" id="7092"/>
    <lineage>
        <taxon>Eukaryota</taxon>
        <taxon>Metazoa</taxon>
        <taxon>Ecdysozoa</taxon>
        <taxon>Arthropoda</taxon>
        <taxon>Hexapoda</taxon>
        <taxon>Insecta</taxon>
        <taxon>Pterygota</taxon>
        <taxon>Neoptera</taxon>
        <taxon>Endopterygota</taxon>
        <taxon>Lepidoptera</taxon>
        <taxon>Glossata</taxon>
        <taxon>Ditrysia</taxon>
        <taxon>Bombycoidea</taxon>
        <taxon>Bombycidae</taxon>
        <taxon>Bombycinae</taxon>
        <taxon>Bombyx</taxon>
    </lineage>
</organism>
<feature type="region of interest" description="Disordered" evidence="1">
    <location>
        <begin position="257"/>
        <end position="280"/>
    </location>
</feature>
<dbReference type="GO" id="GO:0071897">
    <property type="term" value="P:DNA biosynthetic process"/>
    <property type="evidence" value="ECO:0007669"/>
    <property type="project" value="UniProtKB-ARBA"/>
</dbReference>
<proteinExistence type="predicted"/>
<dbReference type="SUPFAM" id="SSF56672">
    <property type="entry name" value="DNA/RNA polymerases"/>
    <property type="match status" value="1"/>
</dbReference>
<feature type="compositionally biased region" description="Basic and acidic residues" evidence="1">
    <location>
        <begin position="262"/>
        <end position="280"/>
    </location>
</feature>
<name>A0A6J2JP67_BOMMA</name>
<evidence type="ECO:0000313" key="4">
    <source>
        <dbReference type="RefSeq" id="XP_028031486.1"/>
    </source>
</evidence>
<dbReference type="KEGG" id="bman:114244008"/>
<protein>
    <submittedName>
        <fullName evidence="4">Uncharacterized protein LOC114244008</fullName>
    </submittedName>
</protein>
<dbReference type="Gene3D" id="3.30.70.270">
    <property type="match status" value="1"/>
</dbReference>
<evidence type="ECO:0000313" key="3">
    <source>
        <dbReference type="Proteomes" id="UP000504629"/>
    </source>
</evidence>
<gene>
    <name evidence="4" type="primary">LOC114244008</name>
</gene>
<dbReference type="Pfam" id="PF00078">
    <property type="entry name" value="RVT_1"/>
    <property type="match status" value="1"/>
</dbReference>